<sequence>HETQKNIPKNFFFRFSRLLQLLPCLRWFDPQTIVDIFFSGLIGPMSIETIIPFVLQMNLLNFFDTNNGNGSSDSLSSSSLSEIMSNQ</sequence>
<keyword evidence="1" id="KW-0805">Transcription regulation</keyword>
<dbReference type="Gene3D" id="1.10.565.10">
    <property type="entry name" value="Retinoid X Receptor"/>
    <property type="match status" value="1"/>
</dbReference>
<protein>
    <submittedName>
        <fullName evidence="4">Uncharacterized protein</fullName>
    </submittedName>
</protein>
<dbReference type="Proteomes" id="UP000008281">
    <property type="component" value="Unassembled WGS sequence"/>
</dbReference>
<dbReference type="SUPFAM" id="SSF48508">
    <property type="entry name" value="Nuclear receptor ligand-binding domain"/>
    <property type="match status" value="1"/>
</dbReference>
<keyword evidence="5" id="KW-1185">Reference proteome</keyword>
<evidence type="ECO:0000313" key="5">
    <source>
        <dbReference type="Proteomes" id="UP000008281"/>
    </source>
</evidence>
<evidence type="ECO:0000256" key="1">
    <source>
        <dbReference type="ARBA" id="ARBA00023015"/>
    </source>
</evidence>
<gene>
    <name evidence="4" type="ORF">CRE_13245</name>
</gene>
<evidence type="ECO:0000256" key="3">
    <source>
        <dbReference type="ARBA" id="ARBA00023170"/>
    </source>
</evidence>
<keyword evidence="3" id="KW-0675">Receptor</keyword>
<dbReference type="InParanoid" id="E3NWJ7"/>
<dbReference type="HOGENOM" id="CLU_2489663_0_0_1"/>
<dbReference type="AlphaFoldDB" id="E3NWJ7"/>
<proteinExistence type="predicted"/>
<dbReference type="InterPro" id="IPR035500">
    <property type="entry name" value="NHR-like_dom_sf"/>
</dbReference>
<dbReference type="STRING" id="31234.E3NWJ7"/>
<keyword evidence="2" id="KW-0804">Transcription</keyword>
<name>E3NWJ7_CAERE</name>
<evidence type="ECO:0000313" key="4">
    <source>
        <dbReference type="EMBL" id="EFP03508.1"/>
    </source>
</evidence>
<evidence type="ECO:0000256" key="2">
    <source>
        <dbReference type="ARBA" id="ARBA00023163"/>
    </source>
</evidence>
<reference evidence="4" key="1">
    <citation type="submission" date="2007-07" db="EMBL/GenBank/DDBJ databases">
        <title>PCAP assembly of the Caenorhabditis remanei genome.</title>
        <authorList>
            <consortium name="The Caenorhabditis remanei Sequencing Consortium"/>
            <person name="Wilson R.K."/>
        </authorList>
    </citation>
    <scope>NUCLEOTIDE SEQUENCE [LARGE SCALE GENOMIC DNA]</scope>
    <source>
        <strain evidence="4">PB4641</strain>
    </source>
</reference>
<feature type="non-terminal residue" evidence="4">
    <location>
        <position position="1"/>
    </location>
</feature>
<organism evidence="5">
    <name type="scientific">Caenorhabditis remanei</name>
    <name type="common">Caenorhabditis vulgaris</name>
    <dbReference type="NCBI Taxonomy" id="31234"/>
    <lineage>
        <taxon>Eukaryota</taxon>
        <taxon>Metazoa</taxon>
        <taxon>Ecdysozoa</taxon>
        <taxon>Nematoda</taxon>
        <taxon>Chromadorea</taxon>
        <taxon>Rhabditida</taxon>
        <taxon>Rhabditina</taxon>
        <taxon>Rhabditomorpha</taxon>
        <taxon>Rhabditoidea</taxon>
        <taxon>Rhabditidae</taxon>
        <taxon>Peloderinae</taxon>
        <taxon>Caenorhabditis</taxon>
    </lineage>
</organism>
<dbReference type="eggNOG" id="KOG3575">
    <property type="taxonomic scope" value="Eukaryota"/>
</dbReference>
<dbReference type="EMBL" id="DS271643">
    <property type="protein sequence ID" value="EFP03508.1"/>
    <property type="molecule type" value="Genomic_DNA"/>
</dbReference>
<dbReference type="OrthoDB" id="5873977at2759"/>
<accession>E3NWJ7</accession>